<evidence type="ECO:0000259" key="6">
    <source>
        <dbReference type="PROSITE" id="PS51007"/>
    </source>
</evidence>
<keyword evidence="5" id="KW-1133">Transmembrane helix</keyword>
<keyword evidence="2 4" id="KW-0479">Metal-binding</keyword>
<accession>A0A7X6IBG6</accession>
<gene>
    <name evidence="7" type="ORF">MNODULE_12790</name>
</gene>
<dbReference type="InterPro" id="IPR036909">
    <property type="entry name" value="Cyt_c-like_dom_sf"/>
</dbReference>
<dbReference type="Gene3D" id="2.60.40.1190">
    <property type="match status" value="1"/>
</dbReference>
<evidence type="ECO:0000256" key="4">
    <source>
        <dbReference type="PROSITE-ProRule" id="PRU00433"/>
    </source>
</evidence>
<keyword evidence="8" id="KW-1185">Reference proteome</keyword>
<organism evidence="7 8">
    <name type="scientific">Candidatus Manganitrophus noduliformans</name>
    <dbReference type="NCBI Taxonomy" id="2606439"/>
    <lineage>
        <taxon>Bacteria</taxon>
        <taxon>Pseudomonadati</taxon>
        <taxon>Nitrospirota</taxon>
        <taxon>Nitrospiria</taxon>
        <taxon>Candidatus Troglogloeales</taxon>
        <taxon>Candidatus Manganitrophaceae</taxon>
        <taxon>Candidatus Manganitrophus</taxon>
    </lineage>
</organism>
<dbReference type="Pfam" id="PF13442">
    <property type="entry name" value="Cytochrome_CBB3"/>
    <property type="match status" value="2"/>
</dbReference>
<dbReference type="GO" id="GO:0046872">
    <property type="term" value="F:metal ion binding"/>
    <property type="evidence" value="ECO:0007669"/>
    <property type="project" value="UniProtKB-KW"/>
</dbReference>
<keyword evidence="5" id="KW-0472">Membrane</keyword>
<dbReference type="PANTHER" id="PTHR33751:SF1">
    <property type="entry name" value="CBB3-TYPE CYTOCHROME C OXIDASE SUBUNIT FIXP"/>
    <property type="match status" value="1"/>
</dbReference>
<dbReference type="InterPro" id="IPR050597">
    <property type="entry name" value="Cytochrome_c_Oxidase_Subunit"/>
</dbReference>
<evidence type="ECO:0000313" key="8">
    <source>
        <dbReference type="Proteomes" id="UP000534783"/>
    </source>
</evidence>
<dbReference type="PROSITE" id="PS51007">
    <property type="entry name" value="CYTC"/>
    <property type="match status" value="2"/>
</dbReference>
<dbReference type="RefSeq" id="WP_168060417.1">
    <property type="nucleotide sequence ID" value="NZ_VTOW01000002.1"/>
</dbReference>
<keyword evidence="3 4" id="KW-0408">Iron</keyword>
<dbReference type="PANTHER" id="PTHR33751">
    <property type="entry name" value="CBB3-TYPE CYTOCHROME C OXIDASE SUBUNIT FIXP"/>
    <property type="match status" value="1"/>
</dbReference>
<sequence>MRGKLNQEMSRFARKTVTAGLVAVFLAAAGMLWIGNAEAQQQKLEPKPGKYTPSKPTAEDVEAGKAVYFRKCVWCHGPDGAGDGPSAIRLATKPRNFNQGTFKIRHSASGELPTDEDLFLSVTHGLSGSAMPPWGEILSEKERKQVISFVKTELVKDRKFDDPDDEITVIDYGKQIPSSEESIKLGQEIYMTKAKCVECHGVEGRGNGNLTQRDDWGFPIFPADLTKPWNLRGNRRDPYNPRNIFREISTGLNGTPMPSFRDELTEEERWHVANFVMSLSEKYPIDPQTAKPAIQFVLKSRFVAEGELPTDPNDPKWLELPAQYIGLASQIIQPPRHFLRTVDDIRFRSLFNDKEVVFLLEWNDRTESHFDENKEAVYDAKRISSDAFPAINTTNLTHENDGAAGPLKDVNPEPKGVFNDAIAIQFAEKWQELPPPEKPYFIHGDAKRGTDIWKWESDGSTKELTGHGLEQISVKEANKNLKVENAKWSNGRWQLVMKRALKTEDPEHDAQLEMGKNIPVVFFAWDGDAGEFGGKMALSTYYYLMMEPPVPGKVYVIPPIVAGVVVLLEGLVLYAARKKKIENA</sequence>
<evidence type="ECO:0000256" key="5">
    <source>
        <dbReference type="SAM" id="Phobius"/>
    </source>
</evidence>
<dbReference type="GO" id="GO:0009055">
    <property type="term" value="F:electron transfer activity"/>
    <property type="evidence" value="ECO:0007669"/>
    <property type="project" value="InterPro"/>
</dbReference>
<evidence type="ECO:0000256" key="2">
    <source>
        <dbReference type="ARBA" id="ARBA00022723"/>
    </source>
</evidence>
<dbReference type="AlphaFoldDB" id="A0A7X6IBG6"/>
<protein>
    <submittedName>
        <fullName evidence="7">C-type cytochrome</fullName>
    </submittedName>
</protein>
<dbReference type="SUPFAM" id="SSF46626">
    <property type="entry name" value="Cytochrome c"/>
    <property type="match status" value="2"/>
</dbReference>
<evidence type="ECO:0000313" key="7">
    <source>
        <dbReference type="EMBL" id="NKE71618.1"/>
    </source>
</evidence>
<comment type="caution">
    <text evidence="7">The sequence shown here is derived from an EMBL/GenBank/DDBJ whole genome shotgun (WGS) entry which is preliminary data.</text>
</comment>
<reference evidence="7 8" key="1">
    <citation type="journal article" date="2020" name="Nature">
        <title>Bacterial chemolithoautotrophy via manganese oxidation.</title>
        <authorList>
            <person name="Yu H."/>
            <person name="Leadbetter J.R."/>
        </authorList>
    </citation>
    <scope>NUCLEOTIDE SEQUENCE [LARGE SCALE GENOMIC DNA]</scope>
    <source>
        <strain evidence="7 8">Mn-1</strain>
    </source>
</reference>
<dbReference type="Proteomes" id="UP000534783">
    <property type="component" value="Unassembled WGS sequence"/>
</dbReference>
<dbReference type="InterPro" id="IPR009056">
    <property type="entry name" value="Cyt_c-like_dom"/>
</dbReference>
<evidence type="ECO:0000256" key="1">
    <source>
        <dbReference type="ARBA" id="ARBA00022617"/>
    </source>
</evidence>
<evidence type="ECO:0000256" key="3">
    <source>
        <dbReference type="ARBA" id="ARBA00023004"/>
    </source>
</evidence>
<dbReference type="GO" id="GO:0020037">
    <property type="term" value="F:heme binding"/>
    <property type="evidence" value="ECO:0007669"/>
    <property type="project" value="InterPro"/>
</dbReference>
<keyword evidence="5" id="KW-0812">Transmembrane</keyword>
<feature type="domain" description="Cytochrome c" evidence="6">
    <location>
        <begin position="59"/>
        <end position="154"/>
    </location>
</feature>
<feature type="transmembrane region" description="Helical" evidence="5">
    <location>
        <begin position="555"/>
        <end position="576"/>
    </location>
</feature>
<feature type="domain" description="Cytochrome c" evidence="6">
    <location>
        <begin position="181"/>
        <end position="280"/>
    </location>
</feature>
<keyword evidence="1 4" id="KW-0349">Heme</keyword>
<dbReference type="Gene3D" id="1.10.760.10">
    <property type="entry name" value="Cytochrome c-like domain"/>
    <property type="match status" value="2"/>
</dbReference>
<name>A0A7X6IBG6_9BACT</name>
<dbReference type="EMBL" id="VTOW01000002">
    <property type="protein sequence ID" value="NKE71618.1"/>
    <property type="molecule type" value="Genomic_DNA"/>
</dbReference>
<proteinExistence type="predicted"/>